<protein>
    <submittedName>
        <fullName evidence="2">Uncharacterized protein</fullName>
    </submittedName>
</protein>
<evidence type="ECO:0000313" key="2">
    <source>
        <dbReference type="EMBL" id="QLY77828.1"/>
    </source>
</evidence>
<gene>
    <name evidence="2" type="ORF">HZF06_11970</name>
</gene>
<dbReference type="KEGG" id="cint:HZF06_11970"/>
<feature type="transmembrane region" description="Helical" evidence="1">
    <location>
        <begin position="58"/>
        <end position="82"/>
    </location>
</feature>
<reference evidence="2 3" key="1">
    <citation type="submission" date="2020-07" db="EMBL/GenBank/DDBJ databases">
        <title>Electron transfer.</title>
        <authorList>
            <person name="Huang L."/>
            <person name="Liu X."/>
            <person name="Zhou S."/>
        </authorList>
    </citation>
    <scope>NUCLEOTIDE SEQUENCE [LARGE SCALE GENOMIC DNA]</scope>
    <source>
        <strain evidence="2 3">Lx1</strain>
    </source>
</reference>
<sequence length="83" mass="9260">MKSRVNLSFRQAVFQLKRNEIALLKKIEKTTDDNSLNVLYAMLEANKKAIQALTFENIVMGFIGLAGIVVIFGSLVKIAAIIY</sequence>
<dbReference type="AlphaFoldDB" id="A0A7D6VNB0"/>
<name>A0A7D6VNB0_9CLOT</name>
<keyword evidence="1" id="KW-1133">Transmembrane helix</keyword>
<accession>A0A7D6VNB0</accession>
<evidence type="ECO:0000256" key="1">
    <source>
        <dbReference type="SAM" id="Phobius"/>
    </source>
</evidence>
<evidence type="ECO:0000313" key="3">
    <source>
        <dbReference type="Proteomes" id="UP000512286"/>
    </source>
</evidence>
<dbReference type="RefSeq" id="WP_181600322.1">
    <property type="nucleotide sequence ID" value="NZ_CP059378.1"/>
</dbReference>
<organism evidence="2 3">
    <name type="scientific">Clostridium intestinale</name>
    <dbReference type="NCBI Taxonomy" id="36845"/>
    <lineage>
        <taxon>Bacteria</taxon>
        <taxon>Bacillati</taxon>
        <taxon>Bacillota</taxon>
        <taxon>Clostridia</taxon>
        <taxon>Eubacteriales</taxon>
        <taxon>Clostridiaceae</taxon>
        <taxon>Clostridium</taxon>
    </lineage>
</organism>
<keyword evidence="1" id="KW-0472">Membrane</keyword>
<keyword evidence="1" id="KW-0812">Transmembrane</keyword>
<proteinExistence type="predicted"/>
<dbReference type="Proteomes" id="UP000512286">
    <property type="component" value="Chromosome"/>
</dbReference>
<dbReference type="EMBL" id="CP059378">
    <property type="protein sequence ID" value="QLY77828.1"/>
    <property type="molecule type" value="Genomic_DNA"/>
</dbReference>